<dbReference type="GO" id="GO:0006826">
    <property type="term" value="P:iron ion transport"/>
    <property type="evidence" value="ECO:0007669"/>
    <property type="project" value="InterPro"/>
</dbReference>
<evidence type="ECO:0000313" key="2">
    <source>
        <dbReference type="EMBL" id="APT60064.1"/>
    </source>
</evidence>
<dbReference type="KEGG" id="rgi:RGI145_20290"/>
<dbReference type="CDD" id="cd16831">
    <property type="entry name" value="HemS-like_C"/>
    <property type="match status" value="1"/>
</dbReference>
<reference evidence="2 3" key="1">
    <citation type="submission" date="2016-05" db="EMBL/GenBank/DDBJ databases">
        <title>Complete Genome and Methylome Analysis of Psychrotrophic Bacterial Isolates from Antarctic Lake Untersee.</title>
        <authorList>
            <person name="Fomenkov A."/>
            <person name="Akimov V.N."/>
            <person name="Vasilyeva L.V."/>
            <person name="Andersen D."/>
            <person name="Vincze T."/>
            <person name="Roberts R.J."/>
        </authorList>
    </citation>
    <scope>NUCLEOTIDE SEQUENCE [LARGE SCALE GENOMIC DNA]</scope>
    <source>
        <strain evidence="2 3">U14-5</strain>
    </source>
</reference>
<organism evidence="2 3">
    <name type="scientific">Roseomonas gilardii</name>
    <dbReference type="NCBI Taxonomy" id="257708"/>
    <lineage>
        <taxon>Bacteria</taxon>
        <taxon>Pseudomonadati</taxon>
        <taxon>Pseudomonadota</taxon>
        <taxon>Alphaproteobacteria</taxon>
        <taxon>Acetobacterales</taxon>
        <taxon>Roseomonadaceae</taxon>
        <taxon>Roseomonas</taxon>
    </lineage>
</organism>
<evidence type="ECO:0000313" key="3">
    <source>
        <dbReference type="Proteomes" id="UP000185494"/>
    </source>
</evidence>
<evidence type="ECO:0000259" key="1">
    <source>
        <dbReference type="Pfam" id="PF05171"/>
    </source>
</evidence>
<proteinExistence type="predicted"/>
<dbReference type="InterPro" id="IPR007845">
    <property type="entry name" value="HemS/ChuX_dom"/>
</dbReference>
<dbReference type="SUPFAM" id="SSF144064">
    <property type="entry name" value="Heme iron utilization protein-like"/>
    <property type="match status" value="1"/>
</dbReference>
<dbReference type="Pfam" id="PF05171">
    <property type="entry name" value="HemS"/>
    <property type="match status" value="2"/>
</dbReference>
<dbReference type="AlphaFoldDB" id="A0A1L7AMX6"/>
<protein>
    <recommendedName>
        <fullName evidence="1">Haemin-degrading HemS/ChuX domain-containing protein</fullName>
    </recommendedName>
</protein>
<dbReference type="Proteomes" id="UP000185494">
    <property type="component" value="Chromosome 2"/>
</dbReference>
<sequence length="354" mass="37244">MSDASPSILPDATPASLVAAFAALREARPGLRARDAASELQTTEAALLASGALGPVTPLRPDWKALLAALPSLGRVMALTRNDHAVHERKGVYHPPQGGDRALLVLGPDIDLRLFPGGWAHAYALGGERPSIQIFARDGSAVHKVHATGETDLAAWDSAVARLAGPGEPPPMAPARPGAEAERPVDAAALRADWLALRDTHAFFGLLRRHGASRRQAFRLAGEDLALRLPPSAGAETLRRAASSGMSIMVFVGNAHAIQIHTGPVRRVADSHGWFNILDPDFNLHLRESGVAEAWRVVKPTDDGPVTSVELLDAEGGTVAMLFGARKPGQPEQAEWRALVGAVAGAVVGEMAVP</sequence>
<feature type="domain" description="Haemin-degrading HemS/ChuX" evidence="1">
    <location>
        <begin position="42"/>
        <end position="163"/>
    </location>
</feature>
<dbReference type="EMBL" id="CP015584">
    <property type="protein sequence ID" value="APT60064.1"/>
    <property type="molecule type" value="Genomic_DNA"/>
</dbReference>
<dbReference type="Gene3D" id="3.40.1570.10">
    <property type="entry name" value="HemS/ChuS/ChuX like domains"/>
    <property type="match status" value="2"/>
</dbReference>
<accession>A0A1L7AMX6</accession>
<dbReference type="CDD" id="cd16830">
    <property type="entry name" value="HemS-like_N"/>
    <property type="match status" value="1"/>
</dbReference>
<dbReference type="STRING" id="257708.RGI145_20290"/>
<dbReference type="InterPro" id="IPR053733">
    <property type="entry name" value="Heme_Transport_Util_sf"/>
</dbReference>
<name>A0A1L7AMX6_9PROT</name>
<gene>
    <name evidence="2" type="ORF">RGI145_20290</name>
</gene>
<dbReference type="eggNOG" id="COG3720">
    <property type="taxonomic scope" value="Bacteria"/>
</dbReference>
<feature type="domain" description="Haemin-degrading HemS/ChuX" evidence="1">
    <location>
        <begin position="212"/>
        <end position="341"/>
    </location>
</feature>